<dbReference type="AlphaFoldDB" id="C8X087"/>
<dbReference type="InterPro" id="IPR006015">
    <property type="entry name" value="Universal_stress_UspA"/>
</dbReference>
<organism evidence="3 4">
    <name type="scientific">Desulfohalobium retbaense (strain ATCC 49708 / DSM 5692 / JCM 16813 / HR100)</name>
    <dbReference type="NCBI Taxonomy" id="485915"/>
    <lineage>
        <taxon>Bacteria</taxon>
        <taxon>Pseudomonadati</taxon>
        <taxon>Thermodesulfobacteriota</taxon>
        <taxon>Desulfovibrionia</taxon>
        <taxon>Desulfovibrionales</taxon>
        <taxon>Desulfohalobiaceae</taxon>
        <taxon>Desulfohalobium</taxon>
    </lineage>
</organism>
<dbReference type="PANTHER" id="PTHR46268">
    <property type="entry name" value="STRESS RESPONSE PROTEIN NHAX"/>
    <property type="match status" value="1"/>
</dbReference>
<dbReference type="OrthoDB" id="5512840at2"/>
<evidence type="ECO:0000313" key="3">
    <source>
        <dbReference type="EMBL" id="ACV67712.1"/>
    </source>
</evidence>
<dbReference type="SUPFAM" id="SSF52402">
    <property type="entry name" value="Adenine nucleotide alpha hydrolases-like"/>
    <property type="match status" value="2"/>
</dbReference>
<dbReference type="Proteomes" id="UP000001052">
    <property type="component" value="Chromosome"/>
</dbReference>
<dbReference type="InterPro" id="IPR006016">
    <property type="entry name" value="UspA"/>
</dbReference>
<dbReference type="EMBL" id="CP001734">
    <property type="protein sequence ID" value="ACV67712.1"/>
    <property type="molecule type" value="Genomic_DNA"/>
</dbReference>
<sequence length="296" mass="33192">MFKDIVLAATSSQVTEAAADAAFAFARKHDARLIVTHVCGLPSPGWGAIEHMIPSGEVERIKKQIQEYYGERTCDLENCCYEVIPGVPHSELLRLARKVNADLIVMGTHTKEFAEKRAKMWGMAGSTLERVSQKARCPVMVVSRPVPETRMDFKNIVVATDFSYQAECAMLYAGQMARQYKAALHVFHVLENGSAGKMATDQEIDRVKQRMADEFDEKLKGVQEYHFETWEGTPAMEILKFARLKDADLIIMAHHSKETDPEKAYLGSTVAQVALNASCPTMSVNRHFDLRCALYD</sequence>
<evidence type="ECO:0000313" key="4">
    <source>
        <dbReference type="Proteomes" id="UP000001052"/>
    </source>
</evidence>
<comment type="similarity">
    <text evidence="1">Belongs to the universal stress protein A family.</text>
</comment>
<dbReference type="Gene3D" id="3.40.50.620">
    <property type="entry name" value="HUPs"/>
    <property type="match status" value="2"/>
</dbReference>
<reference evidence="3 4" key="2">
    <citation type="journal article" date="2010" name="Stand. Genomic Sci.">
        <title>Complete genome sequence of Desulfohalobium retbaense type strain (HR(100)).</title>
        <authorList>
            <person name="Spring S."/>
            <person name="Nolan M."/>
            <person name="Lapidus A."/>
            <person name="Glavina Del Rio T."/>
            <person name="Copeland A."/>
            <person name="Tice H."/>
            <person name="Cheng J.F."/>
            <person name="Lucas S."/>
            <person name="Land M."/>
            <person name="Chen F."/>
            <person name="Bruce D."/>
            <person name="Goodwin L."/>
            <person name="Pitluck S."/>
            <person name="Ivanova N."/>
            <person name="Mavromatis K."/>
            <person name="Mikhailova N."/>
            <person name="Pati A."/>
            <person name="Chen A."/>
            <person name="Palaniappan K."/>
            <person name="Hauser L."/>
            <person name="Chang Y.J."/>
            <person name="Jeffries C.D."/>
            <person name="Munk C."/>
            <person name="Kiss H."/>
            <person name="Chain P."/>
            <person name="Han C."/>
            <person name="Brettin T."/>
            <person name="Detter J.C."/>
            <person name="Schuler E."/>
            <person name="Goker M."/>
            <person name="Rohde M."/>
            <person name="Bristow J."/>
            <person name="Eisen J.A."/>
            <person name="Markowitz V."/>
            <person name="Hugenholtz P."/>
            <person name="Kyrpides N.C."/>
            <person name="Klenk H.P."/>
        </authorList>
    </citation>
    <scope>NUCLEOTIDE SEQUENCE [LARGE SCALE GENOMIC DNA]</scope>
    <source>
        <strain evidence="3 4">DSM 5692</strain>
    </source>
</reference>
<feature type="domain" description="UspA" evidence="2">
    <location>
        <begin position="1"/>
        <end position="142"/>
    </location>
</feature>
<dbReference type="PANTHER" id="PTHR46268:SF6">
    <property type="entry name" value="UNIVERSAL STRESS PROTEIN UP12"/>
    <property type="match status" value="1"/>
</dbReference>
<dbReference type="eggNOG" id="COG0589">
    <property type="taxonomic scope" value="Bacteria"/>
</dbReference>
<dbReference type="Pfam" id="PF00582">
    <property type="entry name" value="Usp"/>
    <property type="match status" value="2"/>
</dbReference>
<gene>
    <name evidence="3" type="ordered locus">Dret_0415</name>
</gene>
<dbReference type="HOGENOM" id="CLU_049301_2_1_7"/>
<reference evidence="4" key="1">
    <citation type="submission" date="2009-09" db="EMBL/GenBank/DDBJ databases">
        <title>The complete chromosome of Desulfohalobium retbaense DSM 5692.</title>
        <authorList>
            <consortium name="US DOE Joint Genome Institute (JGI-PGF)"/>
            <person name="Lucas S."/>
            <person name="Copeland A."/>
            <person name="Lapidus A."/>
            <person name="Glavina del Rio T."/>
            <person name="Dalin E."/>
            <person name="Tice H."/>
            <person name="Bruce D."/>
            <person name="Goodwin L."/>
            <person name="Pitluck S."/>
            <person name="Kyrpides N."/>
            <person name="Mavromatis K."/>
            <person name="Ivanova N."/>
            <person name="Mikhailova N."/>
            <person name="Munk A.C."/>
            <person name="Brettin T."/>
            <person name="Detter J.C."/>
            <person name="Han C."/>
            <person name="Tapia R."/>
            <person name="Larimer F."/>
            <person name="Land M."/>
            <person name="Hauser L."/>
            <person name="Markowitz V."/>
            <person name="Cheng J.-F."/>
            <person name="Hugenholtz P."/>
            <person name="Woyke T."/>
            <person name="Wu D."/>
            <person name="Spring S."/>
            <person name="Klenk H.-P."/>
            <person name="Eisen J.A."/>
        </authorList>
    </citation>
    <scope>NUCLEOTIDE SEQUENCE [LARGE SCALE GENOMIC DNA]</scope>
    <source>
        <strain evidence="4">DSM 5692</strain>
    </source>
</reference>
<dbReference type="KEGG" id="drt:Dret_0415"/>
<dbReference type="STRING" id="485915.Dret_0415"/>
<feature type="domain" description="UspA" evidence="2">
    <location>
        <begin position="153"/>
        <end position="284"/>
    </location>
</feature>
<protein>
    <submittedName>
        <fullName evidence="3">UspA domain protein</fullName>
    </submittedName>
</protein>
<dbReference type="RefSeq" id="WP_015750870.1">
    <property type="nucleotide sequence ID" value="NC_013223.1"/>
</dbReference>
<accession>C8X087</accession>
<dbReference type="InterPro" id="IPR014729">
    <property type="entry name" value="Rossmann-like_a/b/a_fold"/>
</dbReference>
<proteinExistence type="inferred from homology"/>
<evidence type="ECO:0000259" key="2">
    <source>
        <dbReference type="Pfam" id="PF00582"/>
    </source>
</evidence>
<name>C8X087_DESRD</name>
<keyword evidence="4" id="KW-1185">Reference proteome</keyword>
<dbReference type="PRINTS" id="PR01438">
    <property type="entry name" value="UNVRSLSTRESS"/>
</dbReference>
<dbReference type="CDD" id="cd00293">
    <property type="entry name" value="USP-like"/>
    <property type="match status" value="2"/>
</dbReference>
<evidence type="ECO:0000256" key="1">
    <source>
        <dbReference type="ARBA" id="ARBA00008791"/>
    </source>
</evidence>